<comment type="caution">
    <text evidence="2">The sequence shown here is derived from an EMBL/GenBank/DDBJ whole genome shotgun (WGS) entry which is preliminary data.</text>
</comment>
<proteinExistence type="predicted"/>
<dbReference type="EMBL" id="SDEE01000234">
    <property type="protein sequence ID" value="RXW18893.1"/>
    <property type="molecule type" value="Genomic_DNA"/>
</dbReference>
<sequence>MTSSPETNPNTLPPGVTGLDIWWKYRTEGQYDAIASLITDLGESFLGNVIYNQHFVRSFARFGGNHLYRRRDGNEMEIFLFGEIVKGELGTAVNAAGTYNFESPDGTFQPITDKTRVKDRLVLAAPTYGTRQLNVMFDNQIATLNDIRMADENEEAQLGKSIQAFEWVKASVNEPSDAPADLILVNLGPKYVDPRKENRGDFSSGGEASPRKRICRQAVPKTRGTDAEEDAYASATVTGYNEVESLRKAADAHGRKVGTFYDPALLPDYGGPCFRLKKNKLVQADYRDSDGDLIPPWQYYDDLRPGTIVSIKGTLHCYNMAAKDGQRRDKKFYQINAHALTVLLPSNIPVVLPRVPEIPEWAAGFVPSTSDGSSSALAATPGKEASSNTVAAAFNRFKQNIGTSTPTSEDTSAKEDGEVTDDVPTIRIPASAKGKQPVRRTIKRKNDAAMECE</sequence>
<name>A0A4Q2DGJ4_9AGAR</name>
<keyword evidence="3" id="KW-1185">Reference proteome</keyword>
<feature type="compositionally biased region" description="Polar residues" evidence="1">
    <location>
        <begin position="398"/>
        <end position="410"/>
    </location>
</feature>
<dbReference type="AlphaFoldDB" id="A0A4Q2DGJ4"/>
<feature type="compositionally biased region" description="Basic and acidic residues" evidence="1">
    <location>
        <begin position="444"/>
        <end position="453"/>
    </location>
</feature>
<accession>A0A4Q2DGJ4</accession>
<feature type="region of interest" description="Disordered" evidence="1">
    <location>
        <begin position="398"/>
        <end position="453"/>
    </location>
</feature>
<protein>
    <submittedName>
        <fullName evidence="2">Uncharacterized protein</fullName>
    </submittedName>
</protein>
<evidence type="ECO:0000313" key="2">
    <source>
        <dbReference type="EMBL" id="RXW18893.1"/>
    </source>
</evidence>
<dbReference type="Proteomes" id="UP000290288">
    <property type="component" value="Unassembled WGS sequence"/>
</dbReference>
<evidence type="ECO:0000256" key="1">
    <source>
        <dbReference type="SAM" id="MobiDB-lite"/>
    </source>
</evidence>
<reference evidence="2 3" key="1">
    <citation type="submission" date="2019-01" db="EMBL/GenBank/DDBJ databases">
        <title>Draft genome sequence of Psathyrella aberdarensis IHI B618.</title>
        <authorList>
            <person name="Buettner E."/>
            <person name="Kellner H."/>
        </authorList>
    </citation>
    <scope>NUCLEOTIDE SEQUENCE [LARGE SCALE GENOMIC DNA]</scope>
    <source>
        <strain evidence="2 3">IHI B618</strain>
    </source>
</reference>
<organism evidence="2 3">
    <name type="scientific">Candolleomyces aberdarensis</name>
    <dbReference type="NCBI Taxonomy" id="2316362"/>
    <lineage>
        <taxon>Eukaryota</taxon>
        <taxon>Fungi</taxon>
        <taxon>Dikarya</taxon>
        <taxon>Basidiomycota</taxon>
        <taxon>Agaricomycotina</taxon>
        <taxon>Agaricomycetes</taxon>
        <taxon>Agaricomycetidae</taxon>
        <taxon>Agaricales</taxon>
        <taxon>Agaricineae</taxon>
        <taxon>Psathyrellaceae</taxon>
        <taxon>Candolleomyces</taxon>
    </lineage>
</organism>
<gene>
    <name evidence="2" type="ORF">EST38_g6957</name>
</gene>
<evidence type="ECO:0000313" key="3">
    <source>
        <dbReference type="Proteomes" id="UP000290288"/>
    </source>
</evidence>
<dbReference type="OrthoDB" id="3060725at2759"/>